<dbReference type="OrthoDB" id="277629at2"/>
<dbReference type="RefSeq" id="WP_055098463.1">
    <property type="nucleotide sequence ID" value="NZ_JRLF01000015.1"/>
</dbReference>
<organism evidence="1 2">
    <name type="scientific">Flavobacterium aquidurense</name>
    <dbReference type="NCBI Taxonomy" id="362413"/>
    <lineage>
        <taxon>Bacteria</taxon>
        <taxon>Pseudomonadati</taxon>
        <taxon>Bacteroidota</taxon>
        <taxon>Flavobacteriia</taxon>
        <taxon>Flavobacteriales</taxon>
        <taxon>Flavobacteriaceae</taxon>
        <taxon>Flavobacterium</taxon>
    </lineage>
</organism>
<proteinExistence type="predicted"/>
<dbReference type="EMBL" id="JRLF01000015">
    <property type="protein sequence ID" value="KQB37739.1"/>
    <property type="molecule type" value="Genomic_DNA"/>
</dbReference>
<comment type="caution">
    <text evidence="1">The sequence shown here is derived from an EMBL/GenBank/DDBJ whole genome shotgun (WGS) entry which is preliminary data.</text>
</comment>
<evidence type="ECO:0000313" key="2">
    <source>
        <dbReference type="Proteomes" id="UP000050443"/>
    </source>
</evidence>
<evidence type="ECO:0000313" key="1">
    <source>
        <dbReference type="EMBL" id="KQB37739.1"/>
    </source>
</evidence>
<accession>A0A0Q0S2X3</accession>
<name>A0A0Q0S2X3_9FLAO</name>
<gene>
    <name evidence="1" type="ORF">RC62_2905</name>
</gene>
<reference evidence="1 2" key="1">
    <citation type="submission" date="2014-09" db="EMBL/GenBank/DDBJ databases">
        <title>Genome sequence of Flavobacterium aquidurense RC62.</title>
        <authorList>
            <person name="Kim J.F."/>
            <person name="Kwak M.-J."/>
        </authorList>
    </citation>
    <scope>NUCLEOTIDE SEQUENCE [LARGE SCALE GENOMIC DNA]</scope>
    <source>
        <strain evidence="1 2">RC62</strain>
    </source>
</reference>
<protein>
    <submittedName>
        <fullName evidence="1">Uncharacterized protein</fullName>
    </submittedName>
</protein>
<dbReference type="AlphaFoldDB" id="A0A0Q0S2X3"/>
<sequence length="397" mass="45842">MKPLLLLVFILFFFTAKLYSQTKKEIYQFSQDIEHKIEKDTVKWKYQTGATAYSISGYYKKALETWDKNGARIPAITKEDSLYFKNFHPENAVDYIVSRSKTEKVIMINEAHNNARHRIFTTSILQGLYNNGFRFLGIEALNDSLINTRKFPVLESGFYTQEPQFGNLIDEAIKIGFTVFGYEDFSNSNITGKEREIKQAQNITKWIEKNPDGKFLIHCGYDHIIEGIPGIKSWEKAMAGRLTKFTGINPFTIDQIQYSERGNSKLNQPYIEMLNLNYPAILVDSNDKTFNGAIDNPKRIDCSIIHPITKYDNGRPDWMTLSGKRKIYNISNSKITEFPALVIAYRINEFEKDGIPADVIEILDNKNKGHLILNKGKYKIVIKNKDYKVTNEYTIKI</sequence>
<dbReference type="PATRIC" id="fig|362413.3.peg.2855"/>
<dbReference type="Proteomes" id="UP000050443">
    <property type="component" value="Unassembled WGS sequence"/>
</dbReference>